<dbReference type="AlphaFoldDB" id="A0A1Y2GKU1"/>
<protein>
    <recommendedName>
        <fullName evidence="3">C3H1-type domain-containing protein</fullName>
    </recommendedName>
</protein>
<feature type="compositionally biased region" description="Basic and acidic residues" evidence="2">
    <location>
        <begin position="55"/>
        <end position="65"/>
    </location>
</feature>
<feature type="compositionally biased region" description="Acidic residues" evidence="2">
    <location>
        <begin position="41"/>
        <end position="52"/>
    </location>
</feature>
<keyword evidence="1" id="KW-0863">Zinc-finger</keyword>
<dbReference type="GO" id="GO:0008270">
    <property type="term" value="F:zinc ion binding"/>
    <property type="evidence" value="ECO:0007669"/>
    <property type="project" value="UniProtKB-KW"/>
</dbReference>
<dbReference type="GeneID" id="33566310"/>
<keyword evidence="1" id="KW-0479">Metal-binding</keyword>
<gene>
    <name evidence="4" type="ORF">BCR41DRAFT_355190</name>
</gene>
<feature type="zinc finger region" description="C3H1-type" evidence="1">
    <location>
        <begin position="221"/>
        <end position="246"/>
    </location>
</feature>
<feature type="domain" description="C3H1-type" evidence="3">
    <location>
        <begin position="221"/>
        <end position="246"/>
    </location>
</feature>
<dbReference type="Gene3D" id="2.30.30.1190">
    <property type="match status" value="1"/>
</dbReference>
<name>A0A1Y2GKU1_9FUNG</name>
<dbReference type="InterPro" id="IPR000571">
    <property type="entry name" value="Znf_CCCH"/>
</dbReference>
<feature type="region of interest" description="Disordered" evidence="2">
    <location>
        <begin position="31"/>
        <end position="95"/>
    </location>
</feature>
<evidence type="ECO:0000256" key="1">
    <source>
        <dbReference type="PROSITE-ProRule" id="PRU00723"/>
    </source>
</evidence>
<evidence type="ECO:0000256" key="2">
    <source>
        <dbReference type="SAM" id="MobiDB-lite"/>
    </source>
</evidence>
<comment type="caution">
    <text evidence="4">The sequence shown here is derived from an EMBL/GenBank/DDBJ whole genome shotgun (WGS) entry which is preliminary data.</text>
</comment>
<dbReference type="EMBL" id="MCFF01000022">
    <property type="protein sequence ID" value="ORZ13926.1"/>
    <property type="molecule type" value="Genomic_DNA"/>
</dbReference>
<proteinExistence type="predicted"/>
<dbReference type="InParanoid" id="A0A1Y2GKU1"/>
<dbReference type="RefSeq" id="XP_021880710.1">
    <property type="nucleotide sequence ID" value="XM_022024466.1"/>
</dbReference>
<evidence type="ECO:0000313" key="5">
    <source>
        <dbReference type="Proteomes" id="UP000193648"/>
    </source>
</evidence>
<dbReference type="STRING" id="64571.A0A1Y2GKU1"/>
<keyword evidence="1" id="KW-0862">Zinc</keyword>
<evidence type="ECO:0000259" key="3">
    <source>
        <dbReference type="PROSITE" id="PS50103"/>
    </source>
</evidence>
<dbReference type="OrthoDB" id="3247158at2759"/>
<keyword evidence="5" id="KW-1185">Reference proteome</keyword>
<evidence type="ECO:0000313" key="4">
    <source>
        <dbReference type="EMBL" id="ORZ13926.1"/>
    </source>
</evidence>
<dbReference type="PROSITE" id="PS50103">
    <property type="entry name" value="ZF_C3H1"/>
    <property type="match status" value="1"/>
</dbReference>
<accession>A0A1Y2GKU1</accession>
<sequence length="274" mass="31177">MEAPIYPHHTSSLGYQYQPVASRAIPIINPKDRSESLGEANVEDDVEADDIESNSQRDPETWARIDDDDDTTAQSIATPYDDNGNALPRDTLDPFDDDEFNPFAPPSASDLAVLNGSQNMSYGSHYSLTDGQIQYPPPIFYSTDEDAEADENYAFQQTANMDQDMTPLEMLVIILRDMDPVKIEKAFEKCGYDFERTLDFLIASSHSNQQNVLPIPPGVVRSTQTCRHFLQGNCFRKDCWYSHDLDTMVSNLADLKKAQRAMFERRYMRVQPFY</sequence>
<dbReference type="Proteomes" id="UP000193648">
    <property type="component" value="Unassembled WGS sequence"/>
</dbReference>
<reference evidence="4 5" key="1">
    <citation type="submission" date="2016-07" db="EMBL/GenBank/DDBJ databases">
        <title>Pervasive Adenine N6-methylation of Active Genes in Fungi.</title>
        <authorList>
            <consortium name="DOE Joint Genome Institute"/>
            <person name="Mondo S.J."/>
            <person name="Dannebaum R.O."/>
            <person name="Kuo R.C."/>
            <person name="Labutti K."/>
            <person name="Haridas S."/>
            <person name="Kuo A."/>
            <person name="Salamov A."/>
            <person name="Ahrendt S.R."/>
            <person name="Lipzen A."/>
            <person name="Sullivan W."/>
            <person name="Andreopoulos W.B."/>
            <person name="Clum A."/>
            <person name="Lindquist E."/>
            <person name="Daum C."/>
            <person name="Ramamoorthy G.K."/>
            <person name="Gryganskyi A."/>
            <person name="Culley D."/>
            <person name="Magnuson J.K."/>
            <person name="James T.Y."/>
            <person name="O'Malley M.A."/>
            <person name="Stajich J.E."/>
            <person name="Spatafora J.W."/>
            <person name="Visel A."/>
            <person name="Grigoriev I.V."/>
        </authorList>
    </citation>
    <scope>NUCLEOTIDE SEQUENCE [LARGE SCALE GENOMIC DNA]</scope>
    <source>
        <strain evidence="4 5">NRRL 3116</strain>
    </source>
</reference>
<organism evidence="4 5">
    <name type="scientific">Lobosporangium transversale</name>
    <dbReference type="NCBI Taxonomy" id="64571"/>
    <lineage>
        <taxon>Eukaryota</taxon>
        <taxon>Fungi</taxon>
        <taxon>Fungi incertae sedis</taxon>
        <taxon>Mucoromycota</taxon>
        <taxon>Mortierellomycotina</taxon>
        <taxon>Mortierellomycetes</taxon>
        <taxon>Mortierellales</taxon>
        <taxon>Mortierellaceae</taxon>
        <taxon>Lobosporangium</taxon>
    </lineage>
</organism>